<name>A0A923MUL8_9BURK</name>
<comment type="caution">
    <text evidence="2">The sequence shown here is derived from an EMBL/GenBank/DDBJ whole genome shotgun (WGS) entry which is preliminary data.</text>
</comment>
<evidence type="ECO:0000256" key="1">
    <source>
        <dbReference type="SAM" id="SignalP"/>
    </source>
</evidence>
<sequence length="121" mass="13061">MARKTALALVIASAAAVSAFAEDGTYQPDPFTSMKSRADVLSELQEARRSGVNPWADEYNPVMHMRSDRSREEVTRDYLSSRDSVSAFGGEDSGSVYLGHREATQPQAAQLAVAPAPGIEE</sequence>
<proteinExistence type="predicted"/>
<keyword evidence="1" id="KW-0732">Signal</keyword>
<reference evidence="2" key="1">
    <citation type="submission" date="2020-08" db="EMBL/GenBank/DDBJ databases">
        <title>Ramlibacter sp. USB13 16S ribosomal RNA gene genome sequencing and assembly.</title>
        <authorList>
            <person name="Kang M."/>
        </authorList>
    </citation>
    <scope>NUCLEOTIDE SEQUENCE</scope>
    <source>
        <strain evidence="2">USB13</strain>
    </source>
</reference>
<accession>A0A923MUL8</accession>
<evidence type="ECO:0000313" key="3">
    <source>
        <dbReference type="Proteomes" id="UP000608513"/>
    </source>
</evidence>
<organism evidence="2 3">
    <name type="scientific">Ramlibacter cellulosilyticus</name>
    <dbReference type="NCBI Taxonomy" id="2764187"/>
    <lineage>
        <taxon>Bacteria</taxon>
        <taxon>Pseudomonadati</taxon>
        <taxon>Pseudomonadota</taxon>
        <taxon>Betaproteobacteria</taxon>
        <taxon>Burkholderiales</taxon>
        <taxon>Comamonadaceae</taxon>
        <taxon>Ramlibacter</taxon>
    </lineage>
</organism>
<dbReference type="AlphaFoldDB" id="A0A923MUL8"/>
<feature type="chain" id="PRO_5037449185" evidence="1">
    <location>
        <begin position="22"/>
        <end position="121"/>
    </location>
</feature>
<protein>
    <submittedName>
        <fullName evidence="2">DUF4148 domain-containing protein</fullName>
    </submittedName>
</protein>
<evidence type="ECO:0000313" key="2">
    <source>
        <dbReference type="EMBL" id="MBC5786167.1"/>
    </source>
</evidence>
<dbReference type="InterPro" id="IPR025421">
    <property type="entry name" value="DUF4148"/>
</dbReference>
<dbReference type="EMBL" id="JACORT010000015">
    <property type="protein sequence ID" value="MBC5786167.1"/>
    <property type="molecule type" value="Genomic_DNA"/>
</dbReference>
<feature type="signal peptide" evidence="1">
    <location>
        <begin position="1"/>
        <end position="21"/>
    </location>
</feature>
<keyword evidence="3" id="KW-1185">Reference proteome</keyword>
<dbReference type="Proteomes" id="UP000608513">
    <property type="component" value="Unassembled WGS sequence"/>
</dbReference>
<dbReference type="RefSeq" id="WP_187078910.1">
    <property type="nucleotide sequence ID" value="NZ_JACORT010000015.1"/>
</dbReference>
<dbReference type="Pfam" id="PF13663">
    <property type="entry name" value="DUF4148"/>
    <property type="match status" value="1"/>
</dbReference>
<gene>
    <name evidence="2" type="ORF">H8N03_24725</name>
</gene>